<feature type="signal peptide" evidence="1">
    <location>
        <begin position="1"/>
        <end position="22"/>
    </location>
</feature>
<feature type="chain" id="PRO_5035289098" evidence="1">
    <location>
        <begin position="23"/>
        <end position="265"/>
    </location>
</feature>
<proteinExistence type="predicted"/>
<dbReference type="Pfam" id="PF06051">
    <property type="entry name" value="DUF928"/>
    <property type="match status" value="1"/>
</dbReference>
<dbReference type="RefSeq" id="WP_162423707.1">
    <property type="nucleotide sequence ID" value="NZ_WVIE01000014.1"/>
</dbReference>
<name>A0A8J7Z879_9CYAN</name>
<reference evidence="2" key="1">
    <citation type="submission" date="2019-12" db="EMBL/GenBank/DDBJ databases">
        <title>High-Quality draft genome sequences of three cyanobacteria isolated from the limestone walls of the Old Cathedral of Coimbra.</title>
        <authorList>
            <person name="Tiago I."/>
            <person name="Soares F."/>
            <person name="Portugal A."/>
        </authorList>
    </citation>
    <scope>NUCLEOTIDE SEQUENCE</scope>
    <source>
        <strain evidence="2">A</strain>
    </source>
</reference>
<organism evidence="2 3">
    <name type="scientific">Myxacorys almedinensis A</name>
    <dbReference type="NCBI Taxonomy" id="2690445"/>
    <lineage>
        <taxon>Bacteria</taxon>
        <taxon>Bacillati</taxon>
        <taxon>Cyanobacteriota</taxon>
        <taxon>Cyanophyceae</taxon>
        <taxon>Leptolyngbyales</taxon>
        <taxon>Leptolyngbyaceae</taxon>
        <taxon>Myxacorys</taxon>
        <taxon>Myxacorys almedinensis</taxon>
    </lineage>
</organism>
<gene>
    <name evidence="2" type="ORF">GS601_12905</name>
</gene>
<dbReference type="AlphaFoldDB" id="A0A8J7Z879"/>
<keyword evidence="3" id="KW-1185">Reference proteome</keyword>
<evidence type="ECO:0000256" key="1">
    <source>
        <dbReference type="SAM" id="SignalP"/>
    </source>
</evidence>
<evidence type="ECO:0000313" key="3">
    <source>
        <dbReference type="Proteomes" id="UP000646053"/>
    </source>
</evidence>
<evidence type="ECO:0000313" key="2">
    <source>
        <dbReference type="EMBL" id="NDJ18178.1"/>
    </source>
</evidence>
<protein>
    <submittedName>
        <fullName evidence="2">DUF928 domain-containing protein</fullName>
    </submittedName>
</protein>
<dbReference type="InterPro" id="IPR010328">
    <property type="entry name" value="DUF928"/>
</dbReference>
<dbReference type="EMBL" id="WVIE01000014">
    <property type="protein sequence ID" value="NDJ18178.1"/>
    <property type="molecule type" value="Genomic_DNA"/>
</dbReference>
<accession>A0A8J7Z879</accession>
<sequence length="265" mass="28947">MTTLRLLRFFAPLAVTSLIAIAAVPTKVKLSQPLQIGETATAAPSQRVRWTPKRKLGTIRSTLSGGRRGHLDTAPASTTCDFGNDSVPTTMTLLVPKSNEGLYTTAANPTFFWHTTTERPVSAQFIMTDPDLAEPIFSRTIQIYHSGVSRITLPPAIALQPDKTYRWAVLLACKGVSGEVYARSFVERVDEPMLLQKVADQSDFDQAVSFADEGIWYDAFDALIRANQGNPGNAALRAELKSLLVQVGGNPKAVAEREASIVRRF</sequence>
<comment type="caution">
    <text evidence="2">The sequence shown here is derived from an EMBL/GenBank/DDBJ whole genome shotgun (WGS) entry which is preliminary data.</text>
</comment>
<dbReference type="Proteomes" id="UP000646053">
    <property type="component" value="Unassembled WGS sequence"/>
</dbReference>
<keyword evidence="1" id="KW-0732">Signal</keyword>